<evidence type="ECO:0008006" key="3">
    <source>
        <dbReference type="Google" id="ProtNLM"/>
    </source>
</evidence>
<comment type="caution">
    <text evidence="1">The sequence shown here is derived from an EMBL/GenBank/DDBJ whole genome shotgun (WGS) entry which is preliminary data.</text>
</comment>
<evidence type="ECO:0000313" key="1">
    <source>
        <dbReference type="EMBL" id="MBA9027504.1"/>
    </source>
</evidence>
<gene>
    <name evidence="1" type="ORF">HNP81_002794</name>
</gene>
<name>A0ABR6CRC5_9BACI</name>
<protein>
    <recommendedName>
        <fullName evidence="3">XkdX family protein</fullName>
    </recommendedName>
</protein>
<sequence>MVTLWYTKVKLGLSDISEVPDRYLEQVNAKLAADNA</sequence>
<proteinExistence type="predicted"/>
<reference evidence="1 2" key="1">
    <citation type="submission" date="2020-08" db="EMBL/GenBank/DDBJ databases">
        <title>Genomic Encyclopedia of Type Strains, Phase IV (KMG-IV): sequencing the most valuable type-strain genomes for metagenomic binning, comparative biology and taxonomic classification.</title>
        <authorList>
            <person name="Goeker M."/>
        </authorList>
    </citation>
    <scope>NUCLEOTIDE SEQUENCE [LARGE SCALE GENOMIC DNA]</scope>
    <source>
        <strain evidence="1 2">DSM 105481</strain>
    </source>
</reference>
<keyword evidence="2" id="KW-1185">Reference proteome</keyword>
<dbReference type="EMBL" id="JACJHX010000008">
    <property type="protein sequence ID" value="MBA9027504.1"/>
    <property type="molecule type" value="Genomic_DNA"/>
</dbReference>
<organism evidence="1 2">
    <name type="scientific">Peribacillus huizhouensis</name>
    <dbReference type="NCBI Taxonomy" id="1501239"/>
    <lineage>
        <taxon>Bacteria</taxon>
        <taxon>Bacillati</taxon>
        <taxon>Bacillota</taxon>
        <taxon>Bacilli</taxon>
        <taxon>Bacillales</taxon>
        <taxon>Bacillaceae</taxon>
        <taxon>Peribacillus</taxon>
    </lineage>
</organism>
<evidence type="ECO:0000313" key="2">
    <source>
        <dbReference type="Proteomes" id="UP000626697"/>
    </source>
</evidence>
<accession>A0ABR6CRC5</accession>
<dbReference type="Proteomes" id="UP000626697">
    <property type="component" value="Unassembled WGS sequence"/>
</dbReference>